<accession>A0A8K0SI03</accession>
<evidence type="ECO:0000256" key="6">
    <source>
        <dbReference type="SAM" id="SignalP"/>
    </source>
</evidence>
<evidence type="ECO:0000313" key="8">
    <source>
        <dbReference type="EMBL" id="KAH7310659.1"/>
    </source>
</evidence>
<proteinExistence type="predicted"/>
<feature type="disulfide bond" evidence="5">
    <location>
        <begin position="126"/>
        <end position="138"/>
    </location>
</feature>
<evidence type="ECO:0000256" key="3">
    <source>
        <dbReference type="ARBA" id="ARBA00022729"/>
    </source>
</evidence>
<comment type="caution">
    <text evidence="5">Lacks conserved residue(s) required for the propagation of feature annotation.</text>
</comment>
<dbReference type="Proteomes" id="UP000813444">
    <property type="component" value="Unassembled WGS sequence"/>
</dbReference>
<dbReference type="Gene3D" id="2.40.350.20">
    <property type="match status" value="1"/>
</dbReference>
<evidence type="ECO:0000256" key="2">
    <source>
        <dbReference type="ARBA" id="ARBA00022525"/>
    </source>
</evidence>
<evidence type="ECO:0000256" key="5">
    <source>
        <dbReference type="PROSITE-ProRule" id="PRU01243"/>
    </source>
</evidence>
<dbReference type="Pfam" id="PF16541">
    <property type="entry name" value="AltA1"/>
    <property type="match status" value="1"/>
</dbReference>
<keyword evidence="4 5" id="KW-1015">Disulfide bond</keyword>
<evidence type="ECO:0000256" key="4">
    <source>
        <dbReference type="ARBA" id="ARBA00023157"/>
    </source>
</evidence>
<dbReference type="PROSITE" id="PS51895">
    <property type="entry name" value="AA1"/>
    <property type="match status" value="1"/>
</dbReference>
<dbReference type="EMBL" id="JAGPNK010000012">
    <property type="protein sequence ID" value="KAH7310659.1"/>
    <property type="molecule type" value="Genomic_DNA"/>
</dbReference>
<evidence type="ECO:0000256" key="1">
    <source>
        <dbReference type="ARBA" id="ARBA00004613"/>
    </source>
</evidence>
<dbReference type="InterPro" id="IPR032382">
    <property type="entry name" value="AltA1"/>
</dbReference>
<dbReference type="OrthoDB" id="3928926at2759"/>
<sequence>MHALALATSIFAAAAAAVPTNNLQARDTENIDVADLFIRKYSHSNGTTTVSAVGFKLTGDENSDLDCFQENPVFPAPNSVAICGDSKYRFSLHPGESEEYEFSLRIYHELGTAFGRWGQGNVPTYCRAGGLGGGDFVCTQVNPTTIVITSGGPPINP</sequence>
<feature type="signal peptide" evidence="6">
    <location>
        <begin position="1"/>
        <end position="17"/>
    </location>
</feature>
<evidence type="ECO:0000313" key="9">
    <source>
        <dbReference type="Proteomes" id="UP000813444"/>
    </source>
</evidence>
<comment type="caution">
    <text evidence="8">The sequence shown here is derived from an EMBL/GenBank/DDBJ whole genome shotgun (WGS) entry which is preliminary data.</text>
</comment>
<keyword evidence="2" id="KW-0964">Secreted</keyword>
<protein>
    <recommendedName>
        <fullName evidence="7">AA1-like domain-containing protein</fullName>
    </recommendedName>
</protein>
<dbReference type="AlphaFoldDB" id="A0A8K0SI03"/>
<feature type="chain" id="PRO_5035480023" description="AA1-like domain-containing protein" evidence="6">
    <location>
        <begin position="18"/>
        <end position="157"/>
    </location>
</feature>
<feature type="domain" description="AA1-like" evidence="7">
    <location>
        <begin position="26"/>
        <end position="151"/>
    </location>
</feature>
<comment type="subcellular location">
    <subcellularLocation>
        <location evidence="1">Secreted</location>
    </subcellularLocation>
</comment>
<reference evidence="8" key="1">
    <citation type="journal article" date="2021" name="Nat. Commun.">
        <title>Genetic determinants of endophytism in the Arabidopsis root mycobiome.</title>
        <authorList>
            <person name="Mesny F."/>
            <person name="Miyauchi S."/>
            <person name="Thiergart T."/>
            <person name="Pickel B."/>
            <person name="Atanasova L."/>
            <person name="Karlsson M."/>
            <person name="Huettel B."/>
            <person name="Barry K.W."/>
            <person name="Haridas S."/>
            <person name="Chen C."/>
            <person name="Bauer D."/>
            <person name="Andreopoulos W."/>
            <person name="Pangilinan J."/>
            <person name="LaButti K."/>
            <person name="Riley R."/>
            <person name="Lipzen A."/>
            <person name="Clum A."/>
            <person name="Drula E."/>
            <person name="Henrissat B."/>
            <person name="Kohler A."/>
            <person name="Grigoriev I.V."/>
            <person name="Martin F.M."/>
            <person name="Hacquard S."/>
        </authorList>
    </citation>
    <scope>NUCLEOTIDE SEQUENCE</scope>
    <source>
        <strain evidence="8">MPI-CAGE-CH-0235</strain>
    </source>
</reference>
<evidence type="ECO:0000259" key="7">
    <source>
        <dbReference type="PROSITE" id="PS51895"/>
    </source>
</evidence>
<keyword evidence="3 6" id="KW-0732">Signal</keyword>
<gene>
    <name evidence="8" type="ORF">B0I35DRAFT_412139</name>
</gene>
<name>A0A8K0SI03_9HYPO</name>
<organism evidence="8 9">
    <name type="scientific">Stachybotrys elegans</name>
    <dbReference type="NCBI Taxonomy" id="80388"/>
    <lineage>
        <taxon>Eukaryota</taxon>
        <taxon>Fungi</taxon>
        <taxon>Dikarya</taxon>
        <taxon>Ascomycota</taxon>
        <taxon>Pezizomycotina</taxon>
        <taxon>Sordariomycetes</taxon>
        <taxon>Hypocreomycetidae</taxon>
        <taxon>Hypocreales</taxon>
        <taxon>Stachybotryaceae</taxon>
        <taxon>Stachybotrys</taxon>
    </lineage>
</organism>
<keyword evidence="9" id="KW-1185">Reference proteome</keyword>
<dbReference type="GO" id="GO:0005576">
    <property type="term" value="C:extracellular region"/>
    <property type="evidence" value="ECO:0007669"/>
    <property type="project" value="UniProtKB-SubCell"/>
</dbReference>